<dbReference type="HAMAP" id="MF_00003">
    <property type="entry name" value="RbfA"/>
    <property type="match status" value="1"/>
</dbReference>
<gene>
    <name evidence="2 3" type="primary">rbfA</name>
    <name evidence="3" type="ORF">BUCIPSPA2889_242</name>
</gene>
<sequence>MLKDFSRSMRLERSLHKEIAAIIQQKIRDPRLNSLITIVEVKLSTDLSYAKIFFTCLHDQDKYRIQSILDILQKSTGFIRSLINKNIYLRVIPNLCFIHDVSFSNGILISQLIKKSKLY</sequence>
<reference evidence="3" key="1">
    <citation type="submission" date="2019-02" db="EMBL/GenBank/DDBJ databases">
        <authorList>
            <person name="Manzano-Marin A."/>
            <person name="Manzano-Marin A."/>
        </authorList>
    </citation>
    <scope>NUCLEOTIDE SEQUENCE</scope>
    <source>
        <strain evidence="3">BuCipseudotsugae</strain>
    </source>
</reference>
<comment type="similarity">
    <text evidence="2">Belongs to the RbfA family.</text>
</comment>
<keyword evidence="1 2" id="KW-0690">Ribosome biogenesis</keyword>
<accession>A0A451DFG0</accession>
<dbReference type="PANTHER" id="PTHR33515:SF1">
    <property type="entry name" value="RIBOSOME-BINDING FACTOR A, CHLOROPLASTIC-RELATED"/>
    <property type="match status" value="1"/>
</dbReference>
<dbReference type="InterPro" id="IPR000238">
    <property type="entry name" value="RbfA"/>
</dbReference>
<dbReference type="Pfam" id="PF02033">
    <property type="entry name" value="RBFA"/>
    <property type="match status" value="1"/>
</dbReference>
<comment type="subunit">
    <text evidence="2">Monomer. Binds 30S ribosomal subunits, but not 50S ribosomal subunits or 70S ribosomes.</text>
</comment>
<protein>
    <recommendedName>
        <fullName evidence="2">Ribosome-binding factor A</fullName>
    </recommendedName>
</protein>
<dbReference type="NCBIfam" id="TIGR00082">
    <property type="entry name" value="rbfA"/>
    <property type="match status" value="1"/>
</dbReference>
<organism evidence="3">
    <name type="scientific">Buchnera aphidicola</name>
    <name type="common">Cinara pseudotsugae</name>
    <dbReference type="NCBI Taxonomy" id="2518978"/>
    <lineage>
        <taxon>Bacteria</taxon>
        <taxon>Pseudomonadati</taxon>
        <taxon>Pseudomonadota</taxon>
        <taxon>Gammaproteobacteria</taxon>
        <taxon>Enterobacterales</taxon>
        <taxon>Erwiniaceae</taxon>
        <taxon>Buchnera</taxon>
    </lineage>
</organism>
<dbReference type="EMBL" id="LR217727">
    <property type="protein sequence ID" value="VFP85367.1"/>
    <property type="molecule type" value="Genomic_DNA"/>
</dbReference>
<dbReference type="GO" id="GO:0030490">
    <property type="term" value="P:maturation of SSU-rRNA"/>
    <property type="evidence" value="ECO:0007669"/>
    <property type="project" value="UniProtKB-UniRule"/>
</dbReference>
<dbReference type="GO" id="GO:0043024">
    <property type="term" value="F:ribosomal small subunit binding"/>
    <property type="evidence" value="ECO:0007669"/>
    <property type="project" value="TreeGrafter"/>
</dbReference>
<dbReference type="PROSITE" id="PS01319">
    <property type="entry name" value="RBFA"/>
    <property type="match status" value="1"/>
</dbReference>
<evidence type="ECO:0000256" key="1">
    <source>
        <dbReference type="ARBA" id="ARBA00022517"/>
    </source>
</evidence>
<evidence type="ECO:0000256" key="2">
    <source>
        <dbReference type="HAMAP-Rule" id="MF_00003"/>
    </source>
</evidence>
<comment type="subcellular location">
    <subcellularLocation>
        <location evidence="2">Cytoplasm</location>
    </subcellularLocation>
</comment>
<dbReference type="Gene3D" id="3.30.300.20">
    <property type="match status" value="1"/>
</dbReference>
<name>A0A451DFG0_9GAMM</name>
<proteinExistence type="inferred from homology"/>
<dbReference type="InterPro" id="IPR015946">
    <property type="entry name" value="KH_dom-like_a/b"/>
</dbReference>
<keyword evidence="2" id="KW-0963">Cytoplasm</keyword>
<dbReference type="AlphaFoldDB" id="A0A451DFG0"/>
<evidence type="ECO:0000313" key="3">
    <source>
        <dbReference type="EMBL" id="VFP85367.1"/>
    </source>
</evidence>
<dbReference type="InterPro" id="IPR020053">
    <property type="entry name" value="Ribosome-bd_factorA_CS"/>
</dbReference>
<dbReference type="SUPFAM" id="SSF89919">
    <property type="entry name" value="Ribosome-binding factor A, RbfA"/>
    <property type="match status" value="1"/>
</dbReference>
<dbReference type="PANTHER" id="PTHR33515">
    <property type="entry name" value="RIBOSOME-BINDING FACTOR A, CHLOROPLASTIC-RELATED"/>
    <property type="match status" value="1"/>
</dbReference>
<comment type="function">
    <text evidence="2">One of several proteins that assist in the late maturation steps of the functional core of the 30S ribosomal subunit. Associates with free 30S ribosomal subunits (but not with 30S subunits that are part of 70S ribosomes or polysomes). Required for efficient processing of 16S rRNA. May interact with the 5'-terminal helix region of 16S rRNA.</text>
</comment>
<dbReference type="InterPro" id="IPR023799">
    <property type="entry name" value="RbfA_dom_sf"/>
</dbReference>
<dbReference type="GO" id="GO:0005829">
    <property type="term" value="C:cytosol"/>
    <property type="evidence" value="ECO:0007669"/>
    <property type="project" value="TreeGrafter"/>
</dbReference>